<evidence type="ECO:0000256" key="1">
    <source>
        <dbReference type="ARBA" id="ARBA00022723"/>
    </source>
</evidence>
<sequence length="828" mass="91100">MTPSTSASSSDFQHRHAPKRMRLGTKSCAECRRRRVRCAFPPDGRACEACSLHGVECMPQKPTSQRKGAQQQYDPEKAELRRRLASLEAMVRHISTTVNLDPETTAWAQLQTESERQKRLQHPSAAALGVDPVVVSSTTEEGSIKWSKTDQQSDSSDELDQFEDAPLVNLFKDALKIERPPPNSKDRPQQTFRTDYRIKAAIEDVAPILPTLDDLRLVLEASERFWCIWPMRPPGQGATAGAPRILSAQNFIVDSLNSGRPLIIAKALLWLTLCMHQLPRDFACQGSELRNSRGNIIRHFLNAADTLLSMEGEAGARGQGKDLLECLQLQMRISIDMGKPRKAWLTNRRAMNTALLLGFQNRGTATTTTTTTDEQNIIWRQLWHIDRMLSVVLGLPCAISDSHPSLAKEYAGPTIESQLMHDLAIIAGRIVDRNMNHKTVNYSVTMDIDQDLERCKTRMPSSWWNPEFDTTLPFELAHGRQTIKLFYFSVCKTLHMPYIFKTKCSGSSSSSSSSSSSTSSDKMYELSRMAALEACRDCIRVYKGMRDNHTGDVPVICDLMDFLAFSATITLVVDLLSTSTSSSSSSSKRTAAAAADGGGVILPEEKQDWELVNSVSAVLNDVANKLSCSVAGQGSNLLERLIKARHGQYDDAEPFEAVVPYFGKVRIGTVTKSVRGVKSTHLRTQMQNSPRVSSGPGGVPTMTMTMSDQSQSNQLQPFLRPTLDPSPSSMSQPQSASMSLSMSSPSTLSSPQDHQTSSMTTTNTVEFNLGGTTSFGQCCSVEGGGGGGGGEGGGWILSDDELTMDWESFVHVNTSYDWSQFFESAMPD</sequence>
<dbReference type="AlphaFoldDB" id="A0AA38YDX8"/>
<feature type="region of interest" description="Disordered" evidence="6">
    <location>
        <begin position="139"/>
        <end position="159"/>
    </location>
</feature>
<reference evidence="8" key="1">
    <citation type="submission" date="2022-10" db="EMBL/GenBank/DDBJ databases">
        <title>Culturing micro-colonial fungi from biological soil crusts in the Mojave desert and describing Neophaeococcomyces mojavensis, and introducing the new genera and species Taxawa tesnikishii.</title>
        <authorList>
            <person name="Kurbessoian T."/>
            <person name="Stajich J.E."/>
        </authorList>
    </citation>
    <scope>NUCLEOTIDE SEQUENCE</scope>
    <source>
        <strain evidence="8">TK_35</strain>
    </source>
</reference>
<dbReference type="CDD" id="cd12148">
    <property type="entry name" value="fungal_TF_MHR"/>
    <property type="match status" value="1"/>
</dbReference>
<keyword evidence="5" id="KW-0539">Nucleus</keyword>
<evidence type="ECO:0000256" key="2">
    <source>
        <dbReference type="ARBA" id="ARBA00023015"/>
    </source>
</evidence>
<evidence type="ECO:0000256" key="5">
    <source>
        <dbReference type="ARBA" id="ARBA00023242"/>
    </source>
</evidence>
<dbReference type="EMBL" id="JAPDRN010000003">
    <property type="protein sequence ID" value="KAJ9646024.1"/>
    <property type="molecule type" value="Genomic_DNA"/>
</dbReference>
<dbReference type="InterPro" id="IPR036864">
    <property type="entry name" value="Zn2-C6_fun-type_DNA-bd_sf"/>
</dbReference>
<dbReference type="PROSITE" id="PS00463">
    <property type="entry name" value="ZN2_CY6_FUNGAL_1"/>
    <property type="match status" value="1"/>
</dbReference>
<feature type="compositionally biased region" description="Polar residues" evidence="6">
    <location>
        <begin position="702"/>
        <end position="716"/>
    </location>
</feature>
<feature type="domain" description="Zn(2)-C6 fungal-type" evidence="7">
    <location>
        <begin position="27"/>
        <end position="57"/>
    </location>
</feature>
<keyword evidence="1" id="KW-0479">Metal-binding</keyword>
<protein>
    <recommendedName>
        <fullName evidence="7">Zn(2)-C6 fungal-type domain-containing protein</fullName>
    </recommendedName>
</protein>
<dbReference type="GO" id="GO:0006351">
    <property type="term" value="P:DNA-templated transcription"/>
    <property type="evidence" value="ECO:0007669"/>
    <property type="project" value="InterPro"/>
</dbReference>
<feature type="region of interest" description="Disordered" evidence="6">
    <location>
        <begin position="682"/>
        <end position="759"/>
    </location>
</feature>
<dbReference type="PANTHER" id="PTHR47840">
    <property type="entry name" value="ZN(II)2CYS6 TRANSCRIPTION FACTOR (EUROFUNG)-RELATED"/>
    <property type="match status" value="1"/>
</dbReference>
<proteinExistence type="predicted"/>
<keyword evidence="9" id="KW-1185">Reference proteome</keyword>
<dbReference type="Gene3D" id="4.10.240.10">
    <property type="entry name" value="Zn(2)-C6 fungal-type DNA-binding domain"/>
    <property type="match status" value="1"/>
</dbReference>
<evidence type="ECO:0000256" key="6">
    <source>
        <dbReference type="SAM" id="MobiDB-lite"/>
    </source>
</evidence>
<dbReference type="PROSITE" id="PS50048">
    <property type="entry name" value="ZN2_CY6_FUNGAL_2"/>
    <property type="match status" value="1"/>
</dbReference>
<evidence type="ECO:0000256" key="3">
    <source>
        <dbReference type="ARBA" id="ARBA00023125"/>
    </source>
</evidence>
<keyword evidence="2" id="KW-0805">Transcription regulation</keyword>
<accession>A0AA38YDX8</accession>
<evidence type="ECO:0000259" key="7">
    <source>
        <dbReference type="PROSITE" id="PS50048"/>
    </source>
</evidence>
<dbReference type="CDD" id="cd00067">
    <property type="entry name" value="GAL4"/>
    <property type="match status" value="1"/>
</dbReference>
<dbReference type="InterPro" id="IPR001138">
    <property type="entry name" value="Zn2Cys6_DnaBD"/>
</dbReference>
<feature type="compositionally biased region" description="Polar residues" evidence="6">
    <location>
        <begin position="682"/>
        <end position="692"/>
    </location>
</feature>
<dbReference type="InterPro" id="IPR007219">
    <property type="entry name" value="XnlR_reg_dom"/>
</dbReference>
<keyword evidence="4" id="KW-0804">Transcription</keyword>
<dbReference type="Proteomes" id="UP001172681">
    <property type="component" value="Unassembled WGS sequence"/>
</dbReference>
<dbReference type="GO" id="GO:0000981">
    <property type="term" value="F:DNA-binding transcription factor activity, RNA polymerase II-specific"/>
    <property type="evidence" value="ECO:0007669"/>
    <property type="project" value="InterPro"/>
</dbReference>
<evidence type="ECO:0000313" key="8">
    <source>
        <dbReference type="EMBL" id="KAJ9646024.1"/>
    </source>
</evidence>
<dbReference type="PANTHER" id="PTHR47840:SF1">
    <property type="entry name" value="ZN(II)2CYS6 TRANSCRIPTION FACTOR (EUROFUNG)"/>
    <property type="match status" value="1"/>
</dbReference>
<comment type="caution">
    <text evidence="8">The sequence shown here is derived from an EMBL/GenBank/DDBJ whole genome shotgun (WGS) entry which is preliminary data.</text>
</comment>
<dbReference type="SMART" id="SM00906">
    <property type="entry name" value="Fungal_trans"/>
    <property type="match status" value="1"/>
</dbReference>
<dbReference type="SMART" id="SM00066">
    <property type="entry name" value="GAL4"/>
    <property type="match status" value="1"/>
</dbReference>
<organism evidence="8 9">
    <name type="scientific">Knufia peltigerae</name>
    <dbReference type="NCBI Taxonomy" id="1002370"/>
    <lineage>
        <taxon>Eukaryota</taxon>
        <taxon>Fungi</taxon>
        <taxon>Dikarya</taxon>
        <taxon>Ascomycota</taxon>
        <taxon>Pezizomycotina</taxon>
        <taxon>Eurotiomycetes</taxon>
        <taxon>Chaetothyriomycetidae</taxon>
        <taxon>Chaetothyriales</taxon>
        <taxon>Trichomeriaceae</taxon>
        <taxon>Knufia</taxon>
    </lineage>
</organism>
<dbReference type="GO" id="GO:0003677">
    <property type="term" value="F:DNA binding"/>
    <property type="evidence" value="ECO:0007669"/>
    <property type="project" value="UniProtKB-KW"/>
</dbReference>
<evidence type="ECO:0000256" key="4">
    <source>
        <dbReference type="ARBA" id="ARBA00023163"/>
    </source>
</evidence>
<name>A0AA38YDX8_9EURO</name>
<dbReference type="GO" id="GO:0008270">
    <property type="term" value="F:zinc ion binding"/>
    <property type="evidence" value="ECO:0007669"/>
    <property type="project" value="InterPro"/>
</dbReference>
<feature type="compositionally biased region" description="Low complexity" evidence="6">
    <location>
        <begin position="725"/>
        <end position="752"/>
    </location>
</feature>
<gene>
    <name evidence="8" type="ORF">H2204_000686</name>
</gene>
<keyword evidence="3" id="KW-0238">DNA-binding</keyword>
<evidence type="ECO:0000313" key="9">
    <source>
        <dbReference type="Proteomes" id="UP001172681"/>
    </source>
</evidence>
<dbReference type="SUPFAM" id="SSF57701">
    <property type="entry name" value="Zn2/Cys6 DNA-binding domain"/>
    <property type="match status" value="1"/>
</dbReference>